<protein>
    <recommendedName>
        <fullName evidence="4">DUF3072 domain-containing protein</fullName>
    </recommendedName>
</protein>
<accession>A0A7X0DC77</accession>
<feature type="compositionally biased region" description="Basic and acidic residues" evidence="1">
    <location>
        <begin position="1"/>
        <end position="15"/>
    </location>
</feature>
<sequence length="83" mass="9226">MNITNREGEMVDQHNPKLNADPNSNTEKDPEDWVTGDEPMTGAQTSYLKTLTEQAHEPDAFADDLTKAKASKRIDALKGKLKL</sequence>
<dbReference type="Pfam" id="PF11272">
    <property type="entry name" value="DUF3072"/>
    <property type="match status" value="1"/>
</dbReference>
<dbReference type="EMBL" id="JACHEJ010000003">
    <property type="protein sequence ID" value="MBB6179598.1"/>
    <property type="molecule type" value="Genomic_DNA"/>
</dbReference>
<evidence type="ECO:0000313" key="3">
    <source>
        <dbReference type="Proteomes" id="UP000535501"/>
    </source>
</evidence>
<evidence type="ECO:0008006" key="4">
    <source>
        <dbReference type="Google" id="ProtNLM"/>
    </source>
</evidence>
<keyword evidence="3" id="KW-1185">Reference proteome</keyword>
<evidence type="ECO:0000313" key="2">
    <source>
        <dbReference type="EMBL" id="MBB6179598.1"/>
    </source>
</evidence>
<dbReference type="AlphaFoldDB" id="A0A7X0DC77"/>
<name>A0A7X0DC77_9HYPH</name>
<gene>
    <name evidence="2" type="ORF">HNQ75_001566</name>
</gene>
<comment type="caution">
    <text evidence="2">The sequence shown here is derived from an EMBL/GenBank/DDBJ whole genome shotgun (WGS) entry which is preliminary data.</text>
</comment>
<dbReference type="Proteomes" id="UP000535501">
    <property type="component" value="Unassembled WGS sequence"/>
</dbReference>
<proteinExistence type="predicted"/>
<evidence type="ECO:0000256" key="1">
    <source>
        <dbReference type="SAM" id="MobiDB-lite"/>
    </source>
</evidence>
<reference evidence="2 3" key="1">
    <citation type="submission" date="2020-08" db="EMBL/GenBank/DDBJ databases">
        <title>Genomic Encyclopedia of Type Strains, Phase IV (KMG-IV): sequencing the most valuable type-strain genomes for metagenomic binning, comparative biology and taxonomic classification.</title>
        <authorList>
            <person name="Goeker M."/>
        </authorList>
    </citation>
    <scope>NUCLEOTIDE SEQUENCE [LARGE SCALE GENOMIC DNA]</scope>
    <source>
        <strain evidence="2 3">DSM 102134</strain>
    </source>
</reference>
<feature type="region of interest" description="Disordered" evidence="1">
    <location>
        <begin position="1"/>
        <end position="41"/>
    </location>
</feature>
<organism evidence="2 3">
    <name type="scientific">Pseudorhizobium flavum</name>
    <dbReference type="NCBI Taxonomy" id="1335061"/>
    <lineage>
        <taxon>Bacteria</taxon>
        <taxon>Pseudomonadati</taxon>
        <taxon>Pseudomonadota</taxon>
        <taxon>Alphaproteobacteria</taxon>
        <taxon>Hyphomicrobiales</taxon>
        <taxon>Rhizobiaceae</taxon>
        <taxon>Rhizobium/Agrobacterium group</taxon>
        <taxon>Pseudorhizobium</taxon>
    </lineage>
</organism>
<dbReference type="InterPro" id="IPR021425">
    <property type="entry name" value="DUF3072"/>
</dbReference>